<dbReference type="PANTHER" id="PTHR23041">
    <property type="entry name" value="RING FINGER DOMAIN-CONTAINING"/>
    <property type="match status" value="1"/>
</dbReference>
<proteinExistence type="predicted"/>
<evidence type="ECO:0000256" key="3">
    <source>
        <dbReference type="ARBA" id="ARBA00022833"/>
    </source>
</evidence>
<accession>A0AAV4NMC3</accession>
<evidence type="ECO:0000256" key="1">
    <source>
        <dbReference type="ARBA" id="ARBA00022723"/>
    </source>
</evidence>
<evidence type="ECO:0000313" key="7">
    <source>
        <dbReference type="EMBL" id="GIX84920.1"/>
    </source>
</evidence>
<reference evidence="7 8" key="1">
    <citation type="submission" date="2021-06" db="EMBL/GenBank/DDBJ databases">
        <title>Caerostris extrusa draft genome.</title>
        <authorList>
            <person name="Kono N."/>
            <person name="Arakawa K."/>
        </authorList>
    </citation>
    <scope>NUCLEOTIDE SEQUENCE [LARGE SCALE GENOMIC DNA]</scope>
</reference>
<comment type="caution">
    <text evidence="7">The sequence shown here is derived from an EMBL/GenBank/DDBJ whole genome shotgun (WGS) entry which is preliminary data.</text>
</comment>
<dbReference type="SMART" id="SM00184">
    <property type="entry name" value="RING"/>
    <property type="match status" value="1"/>
</dbReference>
<keyword evidence="1" id="KW-0479">Metal-binding</keyword>
<sequence length="273" mass="31497">MRVFRKKWIKDGFSSTKFLDNVSDMLMPEKMSNVNEDRDVCNPEEHKENMSNVNEDRDVCNPENHEENLSNGNEGRDVRYAEQHEENLSNGNEGRDVRYAEQHEDFVGQIINSNSPLDNQIRDITSSGQFSNLFTTSPEISPYYALPFFELPFEIMNDGKVWPPVFDNKQDLEVVYEDSKCQPKDEIIKNSSVENAFTEEQSNSKKTRVECGICFDAYDEILSSKKNLMSTVCGHIFCDDCLKIAFQTKKACPRCRKKLTVRQAHPLFSLNSF</sequence>
<dbReference type="Pfam" id="PF14634">
    <property type="entry name" value="zf-RING_5"/>
    <property type="match status" value="1"/>
</dbReference>
<feature type="domain" description="RING-type" evidence="6">
    <location>
        <begin position="211"/>
        <end position="256"/>
    </location>
</feature>
<dbReference type="PROSITE" id="PS50089">
    <property type="entry name" value="ZF_RING_2"/>
    <property type="match status" value="1"/>
</dbReference>
<evidence type="ECO:0000259" key="6">
    <source>
        <dbReference type="PROSITE" id="PS50089"/>
    </source>
</evidence>
<dbReference type="SUPFAM" id="SSF57850">
    <property type="entry name" value="RING/U-box"/>
    <property type="match status" value="1"/>
</dbReference>
<dbReference type="PROSITE" id="PS00518">
    <property type="entry name" value="ZF_RING_1"/>
    <property type="match status" value="1"/>
</dbReference>
<keyword evidence="2 4" id="KW-0863">Zinc-finger</keyword>
<organism evidence="7 8">
    <name type="scientific">Caerostris extrusa</name>
    <name type="common">Bark spider</name>
    <name type="synonym">Caerostris bankana</name>
    <dbReference type="NCBI Taxonomy" id="172846"/>
    <lineage>
        <taxon>Eukaryota</taxon>
        <taxon>Metazoa</taxon>
        <taxon>Ecdysozoa</taxon>
        <taxon>Arthropoda</taxon>
        <taxon>Chelicerata</taxon>
        <taxon>Arachnida</taxon>
        <taxon>Araneae</taxon>
        <taxon>Araneomorphae</taxon>
        <taxon>Entelegynae</taxon>
        <taxon>Araneoidea</taxon>
        <taxon>Araneidae</taxon>
        <taxon>Caerostris</taxon>
    </lineage>
</organism>
<gene>
    <name evidence="7" type="ORF">CEXT_107023</name>
</gene>
<name>A0AAV4NMC3_CAEEX</name>
<dbReference type="EMBL" id="BPLR01021015">
    <property type="protein sequence ID" value="GIX84920.1"/>
    <property type="molecule type" value="Genomic_DNA"/>
</dbReference>
<dbReference type="PANTHER" id="PTHR23041:SF78">
    <property type="entry name" value="E3 UBIQUITIN-PROTEIN LIGASE RNF4"/>
    <property type="match status" value="1"/>
</dbReference>
<evidence type="ECO:0000256" key="2">
    <source>
        <dbReference type="ARBA" id="ARBA00022771"/>
    </source>
</evidence>
<evidence type="ECO:0000256" key="5">
    <source>
        <dbReference type="SAM" id="MobiDB-lite"/>
    </source>
</evidence>
<keyword evidence="8" id="KW-1185">Reference proteome</keyword>
<evidence type="ECO:0000313" key="8">
    <source>
        <dbReference type="Proteomes" id="UP001054945"/>
    </source>
</evidence>
<feature type="region of interest" description="Disordered" evidence="5">
    <location>
        <begin position="44"/>
        <end position="75"/>
    </location>
</feature>
<dbReference type="GO" id="GO:0008270">
    <property type="term" value="F:zinc ion binding"/>
    <property type="evidence" value="ECO:0007669"/>
    <property type="project" value="UniProtKB-KW"/>
</dbReference>
<dbReference type="InterPro" id="IPR017907">
    <property type="entry name" value="Znf_RING_CS"/>
</dbReference>
<keyword evidence="3" id="KW-0862">Zinc</keyword>
<dbReference type="InterPro" id="IPR047134">
    <property type="entry name" value="RNF4"/>
</dbReference>
<dbReference type="Gene3D" id="3.30.40.10">
    <property type="entry name" value="Zinc/RING finger domain, C3HC4 (zinc finger)"/>
    <property type="match status" value="1"/>
</dbReference>
<dbReference type="AlphaFoldDB" id="A0AAV4NMC3"/>
<dbReference type="InterPro" id="IPR001841">
    <property type="entry name" value="Znf_RING"/>
</dbReference>
<dbReference type="InterPro" id="IPR013083">
    <property type="entry name" value="Znf_RING/FYVE/PHD"/>
</dbReference>
<dbReference type="Proteomes" id="UP001054945">
    <property type="component" value="Unassembled WGS sequence"/>
</dbReference>
<protein>
    <recommendedName>
        <fullName evidence="6">RING-type domain-containing protein</fullName>
    </recommendedName>
</protein>
<evidence type="ECO:0000256" key="4">
    <source>
        <dbReference type="PROSITE-ProRule" id="PRU00175"/>
    </source>
</evidence>